<dbReference type="EMBL" id="AACABH010000030">
    <property type="protein sequence ID" value="EAJ7105158.1"/>
    <property type="molecule type" value="Genomic_DNA"/>
</dbReference>
<dbReference type="AlphaFoldDB" id="A0A5L4FA07"/>
<dbReference type="InterPro" id="IPR038573">
    <property type="entry name" value="BrnT_sf"/>
</dbReference>
<dbReference type="InterPro" id="IPR007460">
    <property type="entry name" value="BrnT_toxin"/>
</dbReference>
<accession>A0A5L4FA07</accession>
<comment type="caution">
    <text evidence="1">The sequence shown here is derived from an EMBL/GenBank/DDBJ whole genome shotgun (WGS) entry which is preliminary data.</text>
</comment>
<protein>
    <recommendedName>
        <fullName evidence="2">BrnT family toxin</fullName>
    </recommendedName>
</protein>
<dbReference type="Pfam" id="PF04365">
    <property type="entry name" value="BrnT_toxin"/>
    <property type="match status" value="1"/>
</dbReference>
<reference evidence="1" key="1">
    <citation type="submission" date="2018-05" db="EMBL/GenBank/DDBJ databases">
        <authorList>
            <consortium name="PulseNet: The National Subtyping Network for Foodborne Disease Surveillance"/>
            <person name="Tarr C.L."/>
            <person name="Trees E."/>
            <person name="Katz L.S."/>
            <person name="Carleton-Romer H.A."/>
            <person name="Stroika S."/>
            <person name="Kucerova Z."/>
            <person name="Roache K.F."/>
            <person name="Sabol A.L."/>
            <person name="Besser J."/>
            <person name="Gerner-Smidt P."/>
        </authorList>
    </citation>
    <scope>NUCLEOTIDE SEQUENCE</scope>
    <source>
        <strain evidence="1">D2813</strain>
    </source>
</reference>
<name>A0A5L4FA07_CAMUP</name>
<gene>
    <name evidence="1" type="ORF">YZ54_06635</name>
</gene>
<evidence type="ECO:0000313" key="1">
    <source>
        <dbReference type="EMBL" id="EAJ7105158.1"/>
    </source>
</evidence>
<evidence type="ECO:0008006" key="2">
    <source>
        <dbReference type="Google" id="ProtNLM"/>
    </source>
</evidence>
<sequence>MVKSIMKFEWDAKKNEINKAKHGICFEKAKEIFNDPLTLSFLDERFHYLEERWISMGRCADEVLIVVAHLYYNANGKEIIRIISARKASPKERKFYEKV</sequence>
<proteinExistence type="predicted"/>
<dbReference type="Gene3D" id="3.10.450.530">
    <property type="entry name" value="Ribonuclease toxin, BrnT, of type II toxin-antitoxin system"/>
    <property type="match status" value="1"/>
</dbReference>
<organism evidence="1">
    <name type="scientific">Campylobacter upsaliensis</name>
    <dbReference type="NCBI Taxonomy" id="28080"/>
    <lineage>
        <taxon>Bacteria</taxon>
        <taxon>Pseudomonadati</taxon>
        <taxon>Campylobacterota</taxon>
        <taxon>Epsilonproteobacteria</taxon>
        <taxon>Campylobacterales</taxon>
        <taxon>Campylobacteraceae</taxon>
        <taxon>Campylobacter</taxon>
    </lineage>
</organism>